<reference evidence="2" key="1">
    <citation type="journal article" date="2019" name="Int. J. Syst. Evol. Microbiol.">
        <title>The Global Catalogue of Microorganisms (GCM) 10K type strain sequencing project: providing services to taxonomists for standard genome sequencing and annotation.</title>
        <authorList>
            <consortium name="The Broad Institute Genomics Platform"/>
            <consortium name="The Broad Institute Genome Sequencing Center for Infectious Disease"/>
            <person name="Wu L."/>
            <person name="Ma J."/>
        </authorList>
    </citation>
    <scope>NUCLEOTIDE SEQUENCE [LARGE SCALE GENOMIC DNA]</scope>
    <source>
        <strain evidence="2">JCM 17441</strain>
    </source>
</reference>
<gene>
    <name evidence="1" type="ORF">GCM10022255_001370</name>
</gene>
<proteinExistence type="predicted"/>
<organism evidence="1 2">
    <name type="scientific">Dactylosporangium darangshiense</name>
    <dbReference type="NCBI Taxonomy" id="579108"/>
    <lineage>
        <taxon>Bacteria</taxon>
        <taxon>Bacillati</taxon>
        <taxon>Actinomycetota</taxon>
        <taxon>Actinomycetes</taxon>
        <taxon>Micromonosporales</taxon>
        <taxon>Micromonosporaceae</taxon>
        <taxon>Dactylosporangium</taxon>
    </lineage>
</organism>
<dbReference type="RefSeq" id="WP_345120037.1">
    <property type="nucleotide sequence ID" value="NZ_BAABAT010000001.1"/>
</dbReference>
<comment type="caution">
    <text evidence="1">The sequence shown here is derived from an EMBL/GenBank/DDBJ whole genome shotgun (WGS) entry which is preliminary data.</text>
</comment>
<evidence type="ECO:0000313" key="1">
    <source>
        <dbReference type="EMBL" id="GAA4243224.1"/>
    </source>
</evidence>
<dbReference type="InterPro" id="IPR017642">
    <property type="entry name" value="DNA_S_mod_DndB"/>
</dbReference>
<dbReference type="Pfam" id="PF14072">
    <property type="entry name" value="DndB"/>
    <property type="match status" value="1"/>
</dbReference>
<keyword evidence="2" id="KW-1185">Reference proteome</keyword>
<name>A0ABP8CTG8_9ACTN</name>
<dbReference type="Proteomes" id="UP001500620">
    <property type="component" value="Unassembled WGS sequence"/>
</dbReference>
<dbReference type="EMBL" id="BAABAT010000001">
    <property type="protein sequence ID" value="GAA4243224.1"/>
    <property type="molecule type" value="Genomic_DNA"/>
</dbReference>
<accession>A0ABP8CTG8</accession>
<protein>
    <submittedName>
        <fullName evidence="1">Uncharacterized protein</fullName>
    </submittedName>
</protein>
<evidence type="ECO:0000313" key="2">
    <source>
        <dbReference type="Proteomes" id="UP001500620"/>
    </source>
</evidence>
<sequence length="504" mass="56795">MTTPLIPRSKYIPTTDIPQDVDFSGMRIVRCQTDPQALASYSASRYEFQTELDKRHIIQGAVLALKGSHPHYRITTMMHPSLSQFTEIVRYDPSDPPVEDFEAMGMNEAHEQTQQDFKGAKKENLANFRQYILEAVRGDRRAYLPPISGWQSSSEFADAIFVAFDESNPRALYGTLFLPKKPVMQSDGQTQTAALFQASKTGLAIKAGARDSFCVTLEIELNVTTEQAGQSFADRNGRGSKKNKNLVAQLDNSSALAQLRRRALEGTIFAGRLADGRTGGATETATKVIVDLSTMEQMLLNVVSRGSRKPEHIKHYHVDVFLPYCREFIMLLQDVFGPEWLPDTPRGQEPFRRIYIHGWAFALKALALAYYDCRKDKLSALAGAIAANPREEHATVAEAEQAYREKADALEFEKPRIPYSEFNDRIRVIEWRRYRKHWIDITGYKVDSHGKKKTRVIKDPSSPDGTRTIVEGKAENTAATINSVVNKILSDNWKELTSEVDARV</sequence>